<evidence type="ECO:0000313" key="2">
    <source>
        <dbReference type="EMBL" id="MDQ0191589.1"/>
    </source>
</evidence>
<proteinExistence type="predicted"/>
<dbReference type="Gene3D" id="2.10.260.10">
    <property type="match status" value="1"/>
</dbReference>
<dbReference type="InterPro" id="IPR007159">
    <property type="entry name" value="SpoVT-AbrB_dom"/>
</dbReference>
<dbReference type="PANTHER" id="PTHR36432:SF4">
    <property type="entry name" value="TRANSITION STATE REGULATOR ABH-RELATED"/>
    <property type="match status" value="1"/>
</dbReference>
<dbReference type="InterPro" id="IPR052731">
    <property type="entry name" value="B_subtilis_Trans_State_Reg"/>
</dbReference>
<dbReference type="SUPFAM" id="SSF89447">
    <property type="entry name" value="AbrB/MazE/MraZ-like"/>
    <property type="match status" value="1"/>
</dbReference>
<accession>A0ABT9XMN9</accession>
<dbReference type="EMBL" id="JAUSTP010000058">
    <property type="protein sequence ID" value="MDQ0191589.1"/>
    <property type="molecule type" value="Genomic_DNA"/>
</dbReference>
<dbReference type="Proteomes" id="UP001232973">
    <property type="component" value="Unassembled WGS sequence"/>
</dbReference>
<reference evidence="2 3" key="1">
    <citation type="submission" date="2023-07" db="EMBL/GenBank/DDBJ databases">
        <title>Genomic Encyclopedia of Type Strains, Phase IV (KMG-IV): sequencing the most valuable type-strain genomes for metagenomic binning, comparative biology and taxonomic classification.</title>
        <authorList>
            <person name="Goeker M."/>
        </authorList>
    </citation>
    <scope>NUCLEOTIDE SEQUENCE [LARGE SCALE GENOMIC DNA]</scope>
    <source>
        <strain evidence="2 3">DSM 4006</strain>
    </source>
</reference>
<organism evidence="2 3">
    <name type="scientific">Alicyclobacillus cycloheptanicus</name>
    <dbReference type="NCBI Taxonomy" id="1457"/>
    <lineage>
        <taxon>Bacteria</taxon>
        <taxon>Bacillati</taxon>
        <taxon>Bacillota</taxon>
        <taxon>Bacilli</taxon>
        <taxon>Bacillales</taxon>
        <taxon>Alicyclobacillaceae</taxon>
        <taxon>Alicyclobacillus</taxon>
    </lineage>
</organism>
<dbReference type="PANTHER" id="PTHR36432">
    <property type="match status" value="1"/>
</dbReference>
<dbReference type="InterPro" id="IPR037914">
    <property type="entry name" value="SpoVT-AbrB_sf"/>
</dbReference>
<feature type="domain" description="SpoVT-AbrB" evidence="1">
    <location>
        <begin position="8"/>
        <end position="53"/>
    </location>
</feature>
<protein>
    <submittedName>
        <fullName evidence="2">Transcriptional pleiotropic regulator of transition state genes</fullName>
    </submittedName>
</protein>
<keyword evidence="3" id="KW-1185">Reference proteome</keyword>
<evidence type="ECO:0000313" key="3">
    <source>
        <dbReference type="Proteomes" id="UP001232973"/>
    </source>
</evidence>
<gene>
    <name evidence="2" type="ORF">J2S03_003460</name>
</gene>
<dbReference type="SMART" id="SM00966">
    <property type="entry name" value="SpoVT_AbrB"/>
    <property type="match status" value="1"/>
</dbReference>
<dbReference type="RefSeq" id="WP_274457023.1">
    <property type="nucleotide sequence ID" value="NZ_CP067097.1"/>
</dbReference>
<name>A0ABT9XMN9_9BACL</name>
<comment type="caution">
    <text evidence="2">The sequence shown here is derived from an EMBL/GenBank/DDBJ whole genome shotgun (WGS) entry which is preliminary data.</text>
</comment>
<evidence type="ECO:0000259" key="1">
    <source>
        <dbReference type="SMART" id="SM00966"/>
    </source>
</evidence>
<sequence length="91" mass="9974">MLTTGLTRQLDEYGRIILPKELRESHHMDTGDPVAFFLEADSIMLKAHNPGCVFCGNVGGTSEYRGCMVCTTCKDELVALADSKRQSQAHG</sequence>